<keyword evidence="4 5" id="KW-0472">Membrane</keyword>
<keyword evidence="3 5" id="KW-1133">Transmembrane helix</keyword>
<protein>
    <submittedName>
        <fullName evidence="7">PAP2 superfamily protein</fullName>
    </submittedName>
</protein>
<dbReference type="InterPro" id="IPR026841">
    <property type="entry name" value="Aur1/Ipt1"/>
</dbReference>
<dbReference type="EMBL" id="PTIX01000017">
    <property type="protein sequence ID" value="PPK64814.1"/>
    <property type="molecule type" value="Genomic_DNA"/>
</dbReference>
<dbReference type="PANTHER" id="PTHR31310:SF7">
    <property type="entry name" value="PA-PHOSPHATASE RELATED-FAMILY PROTEIN DDB_G0268928"/>
    <property type="match status" value="1"/>
</dbReference>
<dbReference type="Gene3D" id="1.20.144.10">
    <property type="entry name" value="Phosphatidic acid phosphatase type 2/haloperoxidase"/>
    <property type="match status" value="1"/>
</dbReference>
<dbReference type="OrthoDB" id="629685at2"/>
<name>A0A2S6GHV8_9PSEU</name>
<feature type="transmembrane region" description="Helical" evidence="5">
    <location>
        <begin position="114"/>
        <end position="139"/>
    </location>
</feature>
<feature type="transmembrane region" description="Helical" evidence="5">
    <location>
        <begin position="267"/>
        <end position="287"/>
    </location>
</feature>
<feature type="transmembrane region" description="Helical" evidence="5">
    <location>
        <begin position="12"/>
        <end position="35"/>
    </location>
</feature>
<dbReference type="CDD" id="cd03386">
    <property type="entry name" value="PAP2_Aur1_like"/>
    <property type="match status" value="1"/>
</dbReference>
<dbReference type="RefSeq" id="WP_104481586.1">
    <property type="nucleotide sequence ID" value="NZ_CP154825.1"/>
</dbReference>
<feature type="transmembrane region" description="Helical" evidence="5">
    <location>
        <begin position="146"/>
        <end position="164"/>
    </location>
</feature>
<comment type="caution">
    <text evidence="7">The sequence shown here is derived from an EMBL/GenBank/DDBJ whole genome shotgun (WGS) entry which is preliminary data.</text>
</comment>
<dbReference type="SUPFAM" id="SSF48317">
    <property type="entry name" value="Acid phosphatase/Vanadium-dependent haloperoxidase"/>
    <property type="match status" value="1"/>
</dbReference>
<feature type="transmembrane region" description="Helical" evidence="5">
    <location>
        <begin position="216"/>
        <end position="236"/>
    </location>
</feature>
<keyword evidence="8" id="KW-1185">Reference proteome</keyword>
<evidence type="ECO:0000256" key="4">
    <source>
        <dbReference type="ARBA" id="ARBA00023136"/>
    </source>
</evidence>
<organism evidence="7 8">
    <name type="scientific">Actinokineospora auranticolor</name>
    <dbReference type="NCBI Taxonomy" id="155976"/>
    <lineage>
        <taxon>Bacteria</taxon>
        <taxon>Bacillati</taxon>
        <taxon>Actinomycetota</taxon>
        <taxon>Actinomycetes</taxon>
        <taxon>Pseudonocardiales</taxon>
        <taxon>Pseudonocardiaceae</taxon>
        <taxon>Actinokineospora</taxon>
    </lineage>
</organism>
<evidence type="ECO:0000256" key="3">
    <source>
        <dbReference type="ARBA" id="ARBA00022989"/>
    </source>
</evidence>
<evidence type="ECO:0000313" key="8">
    <source>
        <dbReference type="Proteomes" id="UP000239203"/>
    </source>
</evidence>
<proteinExistence type="predicted"/>
<evidence type="ECO:0000256" key="2">
    <source>
        <dbReference type="ARBA" id="ARBA00022692"/>
    </source>
</evidence>
<comment type="subcellular location">
    <subcellularLocation>
        <location evidence="1">Membrane</location>
        <topology evidence="1">Multi-pass membrane protein</topology>
    </subcellularLocation>
</comment>
<dbReference type="Proteomes" id="UP000239203">
    <property type="component" value="Unassembled WGS sequence"/>
</dbReference>
<evidence type="ECO:0000256" key="5">
    <source>
        <dbReference type="SAM" id="Phobius"/>
    </source>
</evidence>
<sequence length="307" mass="34044">MNRWLVPAVRIAGVAYIGFLLLSGAPLLFRLVLAATAATIVLTCHRWRAFALFASPFLIQLLIYDRQRVLSPAVTRRAIDVTGPRDWELAWFSVRTANGPITVAEWFQTHTTPILDFLCGIVYLGFMPGFVLLAAWWRFKERRTDAWVIMWALLALHVIGYTIHQLHPTAPPWYVTEYGTGPAVVTAPPEPAGGTRFDQLLGVSWFSGQYKASSSVFGALPSLHVGQTFLAALFATHYRSLRTVAWAFFALVLLASVYLNHHYLVDGLAGMAIAAVIFTATMAFTGWRPRLPWRAKRQDSPGGASVG</sequence>
<accession>A0A2S6GHV8</accession>
<dbReference type="InterPro" id="IPR052185">
    <property type="entry name" value="IPC_Synthase-Related"/>
</dbReference>
<evidence type="ECO:0000256" key="1">
    <source>
        <dbReference type="ARBA" id="ARBA00004141"/>
    </source>
</evidence>
<evidence type="ECO:0000259" key="6">
    <source>
        <dbReference type="Pfam" id="PF14378"/>
    </source>
</evidence>
<reference evidence="7 8" key="1">
    <citation type="submission" date="2018-02" db="EMBL/GenBank/DDBJ databases">
        <title>Genomic Encyclopedia of Archaeal and Bacterial Type Strains, Phase II (KMG-II): from individual species to whole genera.</title>
        <authorList>
            <person name="Goeker M."/>
        </authorList>
    </citation>
    <scope>NUCLEOTIDE SEQUENCE [LARGE SCALE GENOMIC DNA]</scope>
    <source>
        <strain evidence="7 8">YU 961-1</strain>
    </source>
</reference>
<feature type="transmembrane region" description="Helical" evidence="5">
    <location>
        <begin position="243"/>
        <end position="261"/>
    </location>
</feature>
<feature type="transmembrane region" description="Helical" evidence="5">
    <location>
        <begin position="47"/>
        <end position="64"/>
    </location>
</feature>
<dbReference type="InterPro" id="IPR036938">
    <property type="entry name" value="PAP2/HPO_sf"/>
</dbReference>
<dbReference type="PANTHER" id="PTHR31310">
    <property type="match status" value="1"/>
</dbReference>
<dbReference type="Pfam" id="PF14378">
    <property type="entry name" value="PAP2_3"/>
    <property type="match status" value="1"/>
</dbReference>
<dbReference type="GO" id="GO:0016020">
    <property type="term" value="C:membrane"/>
    <property type="evidence" value="ECO:0007669"/>
    <property type="project" value="UniProtKB-SubCell"/>
</dbReference>
<gene>
    <name evidence="7" type="ORF">CLV40_11753</name>
</gene>
<dbReference type="AlphaFoldDB" id="A0A2S6GHV8"/>
<evidence type="ECO:0000313" key="7">
    <source>
        <dbReference type="EMBL" id="PPK64814.1"/>
    </source>
</evidence>
<keyword evidence="2 5" id="KW-0812">Transmembrane</keyword>
<feature type="domain" description="Inositolphosphotransferase Aur1/Ipt1" evidence="6">
    <location>
        <begin position="105"/>
        <end position="279"/>
    </location>
</feature>